<accession>A0AAN8TDR3</accession>
<evidence type="ECO:0000313" key="3">
    <source>
        <dbReference type="Proteomes" id="UP001371456"/>
    </source>
</evidence>
<protein>
    <submittedName>
        <fullName evidence="2">Uncharacterized protein</fullName>
    </submittedName>
</protein>
<proteinExistence type="predicted"/>
<name>A0AAN8TDR3_SOLBU</name>
<organism evidence="2 3">
    <name type="scientific">Solanum bulbocastanum</name>
    <name type="common">Wild potato</name>
    <dbReference type="NCBI Taxonomy" id="147425"/>
    <lineage>
        <taxon>Eukaryota</taxon>
        <taxon>Viridiplantae</taxon>
        <taxon>Streptophyta</taxon>
        <taxon>Embryophyta</taxon>
        <taxon>Tracheophyta</taxon>
        <taxon>Spermatophyta</taxon>
        <taxon>Magnoliopsida</taxon>
        <taxon>eudicotyledons</taxon>
        <taxon>Gunneridae</taxon>
        <taxon>Pentapetalae</taxon>
        <taxon>asterids</taxon>
        <taxon>lamiids</taxon>
        <taxon>Solanales</taxon>
        <taxon>Solanaceae</taxon>
        <taxon>Solanoideae</taxon>
        <taxon>Solaneae</taxon>
        <taxon>Solanum</taxon>
    </lineage>
</organism>
<dbReference type="AlphaFoldDB" id="A0AAN8TDR3"/>
<evidence type="ECO:0000313" key="2">
    <source>
        <dbReference type="EMBL" id="KAK6782738.1"/>
    </source>
</evidence>
<comment type="caution">
    <text evidence="2">The sequence shown here is derived from an EMBL/GenBank/DDBJ whole genome shotgun (WGS) entry which is preliminary data.</text>
</comment>
<feature type="compositionally biased region" description="Low complexity" evidence="1">
    <location>
        <begin position="74"/>
        <end position="83"/>
    </location>
</feature>
<gene>
    <name evidence="2" type="ORF">RDI58_020534</name>
</gene>
<reference evidence="2 3" key="1">
    <citation type="submission" date="2024-02" db="EMBL/GenBank/DDBJ databases">
        <title>de novo genome assembly of Solanum bulbocastanum strain 11H21.</title>
        <authorList>
            <person name="Hosaka A.J."/>
        </authorList>
    </citation>
    <scope>NUCLEOTIDE SEQUENCE [LARGE SCALE GENOMIC DNA]</scope>
    <source>
        <tissue evidence="2">Young leaves</tissue>
    </source>
</reference>
<dbReference type="Proteomes" id="UP001371456">
    <property type="component" value="Unassembled WGS sequence"/>
</dbReference>
<keyword evidence="3" id="KW-1185">Reference proteome</keyword>
<dbReference type="EMBL" id="JBANQN010000008">
    <property type="protein sequence ID" value="KAK6782738.1"/>
    <property type="molecule type" value="Genomic_DNA"/>
</dbReference>
<sequence>MNKITVRSSYPSPLGLKIHAVCRSILKFGNLVVDHEYGSGQNIKIAENFFIFFSFIKRKRCLCLPLCYHKSKPSFFSSTTTQSTRRRRSSSSKEEVTVEDPFPGVCRRIRSLHE</sequence>
<feature type="region of interest" description="Disordered" evidence="1">
    <location>
        <begin position="71"/>
        <end position="99"/>
    </location>
</feature>
<evidence type="ECO:0000256" key="1">
    <source>
        <dbReference type="SAM" id="MobiDB-lite"/>
    </source>
</evidence>